<feature type="region of interest" description="Disordered" evidence="8">
    <location>
        <begin position="720"/>
        <end position="748"/>
    </location>
</feature>
<dbReference type="InterPro" id="IPR045371">
    <property type="entry name" value="ADAMTS_CR_3"/>
</dbReference>
<organism evidence="12 13">
    <name type="scientific">Ovis ammon polii</name>
    <dbReference type="NCBI Taxonomy" id="230172"/>
    <lineage>
        <taxon>Eukaryota</taxon>
        <taxon>Metazoa</taxon>
        <taxon>Chordata</taxon>
        <taxon>Craniata</taxon>
        <taxon>Vertebrata</taxon>
        <taxon>Euteleostomi</taxon>
        <taxon>Mammalia</taxon>
        <taxon>Eutheria</taxon>
        <taxon>Laurasiatheria</taxon>
        <taxon>Artiodactyla</taxon>
        <taxon>Ruminantia</taxon>
        <taxon>Pecora</taxon>
        <taxon>Bovidae</taxon>
        <taxon>Caprinae</taxon>
        <taxon>Ovis</taxon>
    </lineage>
</organism>
<dbReference type="Pfam" id="PF08686">
    <property type="entry name" value="PLAC"/>
    <property type="match status" value="1"/>
</dbReference>
<evidence type="ECO:0000256" key="4">
    <source>
        <dbReference type="ARBA" id="ARBA00022737"/>
    </source>
</evidence>
<dbReference type="Pfam" id="PF16626">
    <property type="entry name" value="Papilin_u7"/>
    <property type="match status" value="1"/>
</dbReference>
<reference evidence="12" key="1">
    <citation type="submission" date="2022-03" db="EMBL/GenBank/DDBJ databases">
        <title>Genomic analyses of argali, domestic sheep and their hybrids provide insights into chromosomal evolution, heterosis and genetic basis of agronomic traits.</title>
        <authorList>
            <person name="Li M."/>
        </authorList>
    </citation>
    <scope>NUCLEOTIDE SEQUENCE</scope>
    <source>
        <strain evidence="12">CAU-MHL-2022a</strain>
        <tissue evidence="12">Skin</tissue>
    </source>
</reference>
<keyword evidence="13" id="KW-1185">Reference proteome</keyword>
<dbReference type="InterPro" id="IPR003598">
    <property type="entry name" value="Ig_sub2"/>
</dbReference>
<accession>A0AAD4UAI7</accession>
<dbReference type="EMBL" id="JAKZEL010000009">
    <property type="protein sequence ID" value="KAI4540739.1"/>
    <property type="molecule type" value="Genomic_DNA"/>
</dbReference>
<feature type="non-terminal residue" evidence="12">
    <location>
        <position position="1"/>
    </location>
</feature>
<evidence type="ECO:0000256" key="7">
    <source>
        <dbReference type="PIRSR" id="PIRSR613273-3"/>
    </source>
</evidence>
<dbReference type="PROSITE" id="PS50835">
    <property type="entry name" value="IG_LIKE"/>
    <property type="match status" value="2"/>
</dbReference>
<evidence type="ECO:0000259" key="11">
    <source>
        <dbReference type="PROSITE" id="PS50900"/>
    </source>
</evidence>
<dbReference type="InterPro" id="IPR036179">
    <property type="entry name" value="Ig-like_dom_sf"/>
</dbReference>
<dbReference type="SMART" id="SM00409">
    <property type="entry name" value="IG"/>
    <property type="match status" value="3"/>
</dbReference>
<dbReference type="CDD" id="cd00096">
    <property type="entry name" value="Ig"/>
    <property type="match status" value="1"/>
</dbReference>
<dbReference type="InterPro" id="IPR013783">
    <property type="entry name" value="Ig-like_fold"/>
</dbReference>
<evidence type="ECO:0000256" key="5">
    <source>
        <dbReference type="ARBA" id="ARBA00023157"/>
    </source>
</evidence>
<dbReference type="GO" id="GO:0030198">
    <property type="term" value="P:extracellular matrix organization"/>
    <property type="evidence" value="ECO:0007669"/>
    <property type="project" value="InterPro"/>
</dbReference>
<comment type="subcellular location">
    <subcellularLocation>
        <location evidence="1">Secreted</location>
    </subcellularLocation>
</comment>
<dbReference type="Gene3D" id="2.60.120.830">
    <property type="match status" value="1"/>
</dbReference>
<evidence type="ECO:0000313" key="13">
    <source>
        <dbReference type="Proteomes" id="UP001214576"/>
    </source>
</evidence>
<dbReference type="SMART" id="SM00408">
    <property type="entry name" value="IGc2"/>
    <property type="match status" value="2"/>
</dbReference>
<feature type="domain" description="Ig-like" evidence="10">
    <location>
        <begin position="1037"/>
        <end position="1131"/>
    </location>
</feature>
<evidence type="ECO:0000259" key="10">
    <source>
        <dbReference type="PROSITE" id="PS50835"/>
    </source>
</evidence>
<dbReference type="InterPro" id="IPR003599">
    <property type="entry name" value="Ig_sub"/>
</dbReference>
<dbReference type="InterPro" id="IPR036383">
    <property type="entry name" value="TSP1_rpt_sf"/>
</dbReference>
<dbReference type="SUPFAM" id="SSF48726">
    <property type="entry name" value="Immunoglobulin"/>
    <property type="match status" value="3"/>
</dbReference>
<dbReference type="InterPro" id="IPR000884">
    <property type="entry name" value="TSP1_rpt"/>
</dbReference>
<gene>
    <name evidence="12" type="ORF">MG293_009780</name>
</gene>
<dbReference type="InterPro" id="IPR036880">
    <property type="entry name" value="Kunitz_BPTI_sf"/>
</dbReference>
<feature type="region of interest" description="Disordered" evidence="8">
    <location>
        <begin position="609"/>
        <end position="664"/>
    </location>
</feature>
<dbReference type="InterPro" id="IPR002223">
    <property type="entry name" value="Kunitz_BPTI"/>
</dbReference>
<dbReference type="InterPro" id="IPR010909">
    <property type="entry name" value="PLAC"/>
</dbReference>
<dbReference type="Gene3D" id="4.10.410.10">
    <property type="entry name" value="Pancreatic trypsin inhibitor Kunitz domain"/>
    <property type="match status" value="1"/>
</dbReference>
<dbReference type="InterPro" id="IPR010294">
    <property type="entry name" value="ADAMTS_spacer1"/>
</dbReference>
<keyword evidence="5 7" id="KW-1015">Disulfide bond</keyword>
<dbReference type="PANTHER" id="PTHR13723:SF281">
    <property type="entry name" value="PAPILIN"/>
    <property type="match status" value="1"/>
</dbReference>
<dbReference type="SUPFAM" id="SSF82895">
    <property type="entry name" value="TSP-1 type 1 repeat"/>
    <property type="match status" value="4"/>
</dbReference>
<dbReference type="PROSITE" id="PS50900">
    <property type="entry name" value="PLAC"/>
    <property type="match status" value="1"/>
</dbReference>
<name>A0AAD4UAI7_OVIAM</name>
<protein>
    <recommendedName>
        <fullName evidence="14">Papilin</fullName>
    </recommendedName>
</protein>
<dbReference type="Pfam" id="PF13927">
    <property type="entry name" value="Ig_3"/>
    <property type="match status" value="2"/>
</dbReference>
<dbReference type="Pfam" id="PF05986">
    <property type="entry name" value="ADAMTS_spacer1"/>
    <property type="match status" value="1"/>
</dbReference>
<dbReference type="InterPro" id="IPR007110">
    <property type="entry name" value="Ig-like_dom"/>
</dbReference>
<dbReference type="Pfam" id="PF19030">
    <property type="entry name" value="TSP1_ADAMTS"/>
    <property type="match status" value="3"/>
</dbReference>
<proteinExistence type="predicted"/>
<feature type="region of interest" description="Disordered" evidence="8">
    <location>
        <begin position="959"/>
        <end position="984"/>
    </location>
</feature>
<dbReference type="GO" id="GO:0004222">
    <property type="term" value="F:metalloendopeptidase activity"/>
    <property type="evidence" value="ECO:0007669"/>
    <property type="project" value="TreeGrafter"/>
</dbReference>
<keyword evidence="2" id="KW-0964">Secreted</keyword>
<evidence type="ECO:0000256" key="2">
    <source>
        <dbReference type="ARBA" id="ARBA00022525"/>
    </source>
</evidence>
<dbReference type="GO" id="GO:0005576">
    <property type="term" value="C:extracellular region"/>
    <property type="evidence" value="ECO:0007669"/>
    <property type="project" value="UniProtKB-SubCell"/>
</dbReference>
<feature type="domain" description="BPTI/Kunitz inhibitor" evidence="9">
    <location>
        <begin position="786"/>
        <end position="836"/>
    </location>
</feature>
<dbReference type="FunFam" id="2.20.100.10:FF:000005">
    <property type="entry name" value="ADAM metallopeptidase with thrombospondin type 1 motif 9"/>
    <property type="match status" value="3"/>
</dbReference>
<dbReference type="CDD" id="cd22635">
    <property type="entry name" value="Kunitz_papilin"/>
    <property type="match status" value="1"/>
</dbReference>
<dbReference type="SUPFAM" id="SSF57362">
    <property type="entry name" value="BPTI-like"/>
    <property type="match status" value="1"/>
</dbReference>
<dbReference type="PROSITE" id="PS50279">
    <property type="entry name" value="BPTI_KUNITZ_2"/>
    <property type="match status" value="1"/>
</dbReference>
<evidence type="ECO:0000256" key="6">
    <source>
        <dbReference type="ARBA" id="ARBA00023319"/>
    </source>
</evidence>
<dbReference type="InterPro" id="IPR013106">
    <property type="entry name" value="Ig_V-set"/>
</dbReference>
<feature type="compositionally biased region" description="Basic and acidic residues" evidence="8">
    <location>
        <begin position="962"/>
        <end position="972"/>
    </location>
</feature>
<dbReference type="FunFam" id="2.60.40.10:FF:000032">
    <property type="entry name" value="palladin isoform X1"/>
    <property type="match status" value="1"/>
</dbReference>
<dbReference type="PRINTS" id="PR01857">
    <property type="entry name" value="ADAMTSFAMILY"/>
</dbReference>
<dbReference type="PRINTS" id="PR00759">
    <property type="entry name" value="BASICPTASE"/>
</dbReference>
<keyword evidence="4" id="KW-0677">Repeat</keyword>
<dbReference type="Pfam" id="PF19236">
    <property type="entry name" value="ADAMTS_CR_3"/>
    <property type="match status" value="1"/>
</dbReference>
<evidence type="ECO:0000256" key="3">
    <source>
        <dbReference type="ARBA" id="ARBA00022729"/>
    </source>
</evidence>
<dbReference type="PROSITE" id="PS00280">
    <property type="entry name" value="BPTI_KUNITZ_1"/>
    <property type="match status" value="1"/>
</dbReference>
<dbReference type="PANTHER" id="PTHR13723">
    <property type="entry name" value="ADAMTS A DISINTEGRIN AND METALLOPROTEASE WITH THROMBOSPONDIN MOTIFS PROTEASE"/>
    <property type="match status" value="1"/>
</dbReference>
<feature type="compositionally biased region" description="Polar residues" evidence="8">
    <location>
        <begin position="9"/>
        <end position="21"/>
    </location>
</feature>
<dbReference type="PROSITE" id="PS50092">
    <property type="entry name" value="TSP1"/>
    <property type="match status" value="4"/>
</dbReference>
<dbReference type="Proteomes" id="UP001214576">
    <property type="component" value="Unassembled WGS sequence"/>
</dbReference>
<comment type="caution">
    <text evidence="12">The sequence shown here is derived from an EMBL/GenBank/DDBJ whole genome shotgun (WGS) entry which is preliminary data.</text>
</comment>
<dbReference type="InterPro" id="IPR020901">
    <property type="entry name" value="Prtase_inh_Kunz-CS"/>
</dbReference>
<dbReference type="GO" id="GO:0031012">
    <property type="term" value="C:extracellular matrix"/>
    <property type="evidence" value="ECO:0007669"/>
    <property type="project" value="TreeGrafter"/>
</dbReference>
<dbReference type="InterPro" id="IPR013273">
    <property type="entry name" value="ADAMTS/ADAMTS-like"/>
</dbReference>
<sequence length="1279" mass="136088">APQVRRQSDTWGSWGNWSPCSRTCGGGVSFRERPCYTQRARPPRGPAGRRTPVVGPQAPSLAPSSPQSCPDGSRDFRAEQCAEFDSREFQGRRYKWLPYYGAPNKCELNCIPKGESFYYKHKEAVVDGTPCEPGKRDICVDGSCRVVGCDHHLDSSKEEDKCLRCGGDGTTCYPVMGVFEANDLSRGGVLVGFRANSSLWLIVPECLCPSGYNQILIVPMGATSIRIEEAAASRNFLAVKSIRGEYYLNGHWTIEGARALPVASTLLHYERGAEGDLAPERLHARGPTSEPLVIELISQEPNPGVHFEYHLPLGAPRPGFSWSHSSWGDCSAECGGGQQTRQVFCTVDDEVYPEHLCQPQPRPADRRPCSLQPCPQTKRCRAHLTVFLLPTSWKTGPWTLCSASCGGGSQSRSVYCVSSDGASAQEAAEDAECEGLPEKPPGMQACNLQRCAGWSVEPWSECSVSCGVGVRRRSVTCRGDEGSLLHATACSSEDRPLLTEPCVHDDCPPLSDQAWHVGAWGLVSTPLPPPLPHCPVLVPGSDYRTQASSPSPCLMGTPQPEGLSPHAVCSLLHSVPGVLSAPRAAARALGGARWSVPLGPPAAVGACSCPSPQPWRPEQPSARGNPRGDQSPPLSAPGPAPSLQLSSYQQPLRPGSGPRDCRQSSHGCCPDGHTASLGPQWQGCPGASSCQQSRFGCCPDGVTVAEGPHQAGCMSAYGRDNSGGRPGSRAAASAVPSAHRPQAQQKEPSECRGSQFGCCYDHVASALGPLGEGCVGQPSSAYPVQCLLPSAHGSCTDWAARWYFVPSVGQCNRFWYGGCHGNANNFASEEECVSACRGPQPGAGASGQSTHGDGGGSSPGGQQAASRHGPGPMVQRGPLPSGGLRWQDQEPGPGVMDHRPAFGEGPWDQETGSSPPGLSGDAGRPAPPSRGSSYRVTLAGSEPSVVQAALGQLVRLFCPERGSPDPHSRWQKDGQPISSDRHQLQSDGSLVIRPLRAEDAGIYSCGGPGPDHHSQQVQLRITGLVPTPPPPFGSSGPQGGVRLDRSQPGVLDAQPGQRVRLTCRAEGFPPPTIEWQRDGQPLSSPRFVQLPSPLQSDGSLVISRVAVEDGGFYTCVAFNGHDRDQRWVQLRVLGEEALDGPLPGLGRTSSAPPRACRVSQDSLSSRNGLPVRADGHRVYQSPDGTLLIHNLRARDEGSYTCSAYRGSQAVSRSTEVKVLPPVLAAQPQDRSRDCVDQPELANCDLVLQARLCGNEYYSSFCCASCSRVQPPVQPVWQQG</sequence>
<feature type="region of interest" description="Disordered" evidence="8">
    <location>
        <begin position="840"/>
        <end position="936"/>
    </location>
</feature>
<dbReference type="Pfam" id="PF00014">
    <property type="entry name" value="Kunitz_BPTI"/>
    <property type="match status" value="1"/>
</dbReference>
<feature type="domain" description="PLAC" evidence="11">
    <location>
        <begin position="1230"/>
        <end position="1269"/>
    </location>
</feature>
<dbReference type="GO" id="GO:0006508">
    <property type="term" value="P:proteolysis"/>
    <property type="evidence" value="ECO:0007669"/>
    <property type="project" value="TreeGrafter"/>
</dbReference>
<dbReference type="AlphaFoldDB" id="A0AAD4UAI7"/>
<evidence type="ECO:0000313" key="12">
    <source>
        <dbReference type="EMBL" id="KAI4540739.1"/>
    </source>
</evidence>
<dbReference type="GO" id="GO:0004867">
    <property type="term" value="F:serine-type endopeptidase inhibitor activity"/>
    <property type="evidence" value="ECO:0007669"/>
    <property type="project" value="InterPro"/>
</dbReference>
<keyword evidence="3" id="KW-0732">Signal</keyword>
<keyword evidence="6" id="KW-0393">Immunoglobulin domain</keyword>
<feature type="compositionally biased region" description="Low complexity" evidence="8">
    <location>
        <begin position="727"/>
        <end position="741"/>
    </location>
</feature>
<dbReference type="Gene3D" id="2.20.100.10">
    <property type="entry name" value="Thrombospondin type-1 (TSP1) repeat"/>
    <property type="match status" value="4"/>
</dbReference>
<evidence type="ECO:0000259" key="9">
    <source>
        <dbReference type="PROSITE" id="PS50279"/>
    </source>
</evidence>
<feature type="domain" description="Ig-like" evidence="10">
    <location>
        <begin position="928"/>
        <end position="1022"/>
    </location>
</feature>
<dbReference type="Gene3D" id="2.60.40.10">
    <property type="entry name" value="Immunoglobulins"/>
    <property type="match status" value="3"/>
</dbReference>
<dbReference type="SMART" id="SM00131">
    <property type="entry name" value="KU"/>
    <property type="match status" value="1"/>
</dbReference>
<dbReference type="SMART" id="SM00209">
    <property type="entry name" value="TSP1"/>
    <property type="match status" value="4"/>
</dbReference>
<feature type="compositionally biased region" description="Low complexity" evidence="8">
    <location>
        <begin position="46"/>
        <end position="68"/>
    </location>
</feature>
<feature type="region of interest" description="Disordered" evidence="8">
    <location>
        <begin position="1"/>
        <end position="74"/>
    </location>
</feature>
<dbReference type="FunFam" id="4.10.410.10:FF:000017">
    <property type="entry name" value="papilin isoform X2"/>
    <property type="match status" value="1"/>
</dbReference>
<dbReference type="Pfam" id="PF00090">
    <property type="entry name" value="TSP_1"/>
    <property type="match status" value="1"/>
</dbReference>
<feature type="region of interest" description="Disordered" evidence="8">
    <location>
        <begin position="1143"/>
        <end position="1174"/>
    </location>
</feature>
<dbReference type="InterPro" id="IPR050439">
    <property type="entry name" value="ADAMTS_ADAMTS-like"/>
</dbReference>
<evidence type="ECO:0008006" key="14">
    <source>
        <dbReference type="Google" id="ProtNLM"/>
    </source>
</evidence>
<feature type="disulfide bond" evidence="7">
    <location>
        <begin position="24"/>
        <end position="69"/>
    </location>
</feature>
<evidence type="ECO:0000256" key="1">
    <source>
        <dbReference type="ARBA" id="ARBA00004613"/>
    </source>
</evidence>
<dbReference type="SMART" id="SM00406">
    <property type="entry name" value="IGv"/>
    <property type="match status" value="2"/>
</dbReference>
<evidence type="ECO:0000256" key="8">
    <source>
        <dbReference type="SAM" id="MobiDB-lite"/>
    </source>
</evidence>
<feature type="non-terminal residue" evidence="12">
    <location>
        <position position="1279"/>
    </location>
</feature>